<organism evidence="43 44">
    <name type="scientific">Tetraodon nigroviridis</name>
    <name type="common">Spotted green pufferfish</name>
    <name type="synonym">Chelonodon nigroviridis</name>
    <dbReference type="NCBI Taxonomy" id="99883"/>
    <lineage>
        <taxon>Eukaryota</taxon>
        <taxon>Metazoa</taxon>
        <taxon>Chordata</taxon>
        <taxon>Craniata</taxon>
        <taxon>Vertebrata</taxon>
        <taxon>Euteleostomi</taxon>
        <taxon>Actinopterygii</taxon>
        <taxon>Neopterygii</taxon>
        <taxon>Teleostei</taxon>
        <taxon>Neoteleostei</taxon>
        <taxon>Acanthomorphata</taxon>
        <taxon>Eupercaria</taxon>
        <taxon>Tetraodontiformes</taxon>
        <taxon>Tetradontoidea</taxon>
        <taxon>Tetraodontidae</taxon>
        <taxon>Tetraodon</taxon>
    </lineage>
</organism>
<keyword evidence="13" id="KW-0378">Hydrolase</keyword>
<dbReference type="PIRSF" id="PIRSF000459">
    <property type="entry name" value="TGM_EBP42"/>
    <property type="match status" value="1"/>
</dbReference>
<feature type="region of interest" description="Disordered" evidence="41">
    <location>
        <begin position="59"/>
        <end position="79"/>
    </location>
</feature>
<dbReference type="InterPro" id="IPR013783">
    <property type="entry name" value="Ig-like_fold"/>
</dbReference>
<proteinExistence type="inferred from homology"/>
<sequence length="669" mass="74459">MADVSICRAVKLHCDSNNLEHHTSQASQDRLLVRRGQAFRLTLELSQAFNQHLHPLTITAATGPQPSETRGTLSRVRIPPLPASRPAKAAWKMDLDGSSSASRGVVPLAVTPPADAPVGEYSLTAAFREESCLLGRLTLLFNPWCPDDGVFLEDEEERAEYVMNEDGVIYKGSYNYISSTRWDYGQFEDSMVDICLKLLDMSHKHKQDPAKDASARRDPVYVGRVLSAMINSDDDHGVLEGRWSGHYFGGTLPSHWNGSHAILKKWYDSGCLPVKYGQCWVFAAVMCSAMRFLGIPCRLVTNFRSAHDTDGSLTVDEFYADYGVREKPSPDSVWNFHVWVEGWMRRPDLDADGTYDGWQVLDPTPQEKSGGTGVFCCGPASVEAIRRGQVGLRYDGAFVFAEVKPPLRRLAVKADGTRVKIWSDTKDVGKFISTKSVRSDRREDITSAYKPEEGTDEERDVYHETRHMHKIPENRETSLADELCVVGDQVTKPEKGKDVELKLVVTSKTTAALHLSINLSVQAMRHAGTPATNIQSQAKKHTLQPNSELSISVLVPFLSYTKAMLDCESMKVVAQVTEEQNPERAYLAKVDVVLLDPPISLTVRVNEARVNQELLATMVFMNPAVLTLRNCTVTLSGSGLLQEEFTCRCVCVCVSSYLIKHRVLLFPTD</sequence>
<comment type="catalytic activity">
    <reaction evidence="36">
        <text>L-glutaminyl-[protein] + H2O = L-glutamyl-[protein] + NH4(+)</text>
        <dbReference type="Rhea" id="RHEA:16441"/>
        <dbReference type="Rhea" id="RHEA-COMP:10207"/>
        <dbReference type="Rhea" id="RHEA-COMP:10208"/>
        <dbReference type="ChEBI" id="CHEBI:15377"/>
        <dbReference type="ChEBI" id="CHEBI:28938"/>
        <dbReference type="ChEBI" id="CHEBI:29973"/>
        <dbReference type="ChEBI" id="CHEBI:30011"/>
        <dbReference type="EC" id="3.5.1.44"/>
    </reaction>
    <physiologicalReaction direction="left-to-right" evidence="36">
        <dbReference type="Rhea" id="RHEA:16442"/>
    </physiologicalReaction>
</comment>
<dbReference type="SUPFAM" id="SSF49309">
    <property type="entry name" value="Transglutaminase, two C-terminal domains"/>
    <property type="match status" value="2"/>
</dbReference>
<evidence type="ECO:0000256" key="14">
    <source>
        <dbReference type="ARBA" id="ARBA00022679"/>
    </source>
</evidence>
<keyword evidence="11" id="KW-0964">Secreted</keyword>
<evidence type="ECO:0000256" key="40">
    <source>
        <dbReference type="PIRSR" id="PIRSR000459-1"/>
    </source>
</evidence>
<evidence type="ECO:0000313" key="43">
    <source>
        <dbReference type="Ensembl" id="ENSTNIP00000006734.1"/>
    </source>
</evidence>
<dbReference type="GO" id="GO:0005886">
    <property type="term" value="C:plasma membrane"/>
    <property type="evidence" value="ECO:0007669"/>
    <property type="project" value="UniProtKB-SubCell"/>
</dbReference>
<feature type="compositionally biased region" description="Polar residues" evidence="41">
    <location>
        <begin position="59"/>
        <end position="72"/>
    </location>
</feature>
<keyword evidence="22" id="KW-0012">Acyltransferase</keyword>
<comment type="catalytic activity">
    <reaction evidence="39">
        <text>L-glutaminyl-[protein] + dopamine = 5-dopaminyl-L-glutamyl-[protein] + NH4(+)</text>
        <dbReference type="Rhea" id="RHEA:66556"/>
        <dbReference type="Rhea" id="RHEA-COMP:10207"/>
        <dbReference type="Rhea" id="RHEA-COMP:17053"/>
        <dbReference type="ChEBI" id="CHEBI:28938"/>
        <dbReference type="ChEBI" id="CHEBI:30011"/>
        <dbReference type="ChEBI" id="CHEBI:59905"/>
        <dbReference type="ChEBI" id="CHEBI:167175"/>
    </reaction>
    <physiologicalReaction direction="left-to-right" evidence="39">
        <dbReference type="Rhea" id="RHEA:66557"/>
    </physiologicalReaction>
</comment>
<evidence type="ECO:0000256" key="18">
    <source>
        <dbReference type="ARBA" id="ARBA00023128"/>
    </source>
</evidence>
<feature type="domain" description="Transglutaminase-like" evidence="42">
    <location>
        <begin position="271"/>
        <end position="365"/>
    </location>
</feature>
<evidence type="ECO:0000256" key="2">
    <source>
        <dbReference type="ARBA" id="ARBA00004123"/>
    </source>
</evidence>
<evidence type="ECO:0000256" key="6">
    <source>
        <dbReference type="ARBA" id="ARBA00004498"/>
    </source>
</evidence>
<evidence type="ECO:0000256" key="32">
    <source>
        <dbReference type="ARBA" id="ARBA00042239"/>
    </source>
</evidence>
<evidence type="ECO:0000256" key="39">
    <source>
        <dbReference type="ARBA" id="ARBA00048365"/>
    </source>
</evidence>
<evidence type="ECO:0000256" key="22">
    <source>
        <dbReference type="ARBA" id="ARBA00023315"/>
    </source>
</evidence>
<dbReference type="GO" id="GO:0005634">
    <property type="term" value="C:nucleus"/>
    <property type="evidence" value="ECO:0007669"/>
    <property type="project" value="UniProtKB-SubCell"/>
</dbReference>
<dbReference type="PANTHER" id="PTHR11590:SF6">
    <property type="entry name" value="PROTEIN-GLUTAMINE GAMMA-GLUTAMYLTRANSFERASE 2"/>
    <property type="match status" value="1"/>
</dbReference>
<dbReference type="GO" id="GO:0008233">
    <property type="term" value="F:peptidase activity"/>
    <property type="evidence" value="ECO:0007669"/>
    <property type="project" value="UniProtKB-KW"/>
</dbReference>
<evidence type="ECO:0000256" key="20">
    <source>
        <dbReference type="ARBA" id="ARBA00023136"/>
    </source>
</evidence>
<evidence type="ECO:0000256" key="38">
    <source>
        <dbReference type="ARBA" id="ARBA00048230"/>
    </source>
</evidence>
<dbReference type="Gene3D" id="3.90.260.10">
    <property type="entry name" value="Transglutaminase-like"/>
    <property type="match status" value="1"/>
</dbReference>
<comment type="catalytic activity">
    <reaction evidence="37">
        <text>L-glutaminyl-[protein] + histamine = 5-histaminyl-L-glutamyl-[protein] + NH4(+)</text>
        <dbReference type="Rhea" id="RHEA:66564"/>
        <dbReference type="Rhea" id="RHEA-COMP:10207"/>
        <dbReference type="Rhea" id="RHEA-COMP:17056"/>
        <dbReference type="ChEBI" id="CHEBI:28938"/>
        <dbReference type="ChEBI" id="CHEBI:30011"/>
        <dbReference type="ChEBI" id="CHEBI:58432"/>
        <dbReference type="ChEBI" id="CHEBI:167179"/>
    </reaction>
    <physiologicalReaction direction="left-to-right" evidence="37">
        <dbReference type="Rhea" id="RHEA:66565"/>
    </physiologicalReaction>
</comment>
<evidence type="ECO:0000256" key="21">
    <source>
        <dbReference type="ARBA" id="ARBA00023242"/>
    </source>
</evidence>
<evidence type="ECO:0000256" key="25">
    <source>
        <dbReference type="ARBA" id="ARBA00036876"/>
    </source>
</evidence>
<evidence type="ECO:0000256" key="16">
    <source>
        <dbReference type="ARBA" id="ARBA00022741"/>
    </source>
</evidence>
<keyword evidence="15" id="KW-0479">Metal-binding</keyword>
<dbReference type="PANTHER" id="PTHR11590">
    <property type="entry name" value="PROTEIN-GLUTAMINE GAMMA-GLUTAMYLTRANSFERASE"/>
    <property type="match status" value="1"/>
</dbReference>
<keyword evidence="44" id="KW-1185">Reference proteome</keyword>
<comment type="catalytic activity">
    <reaction evidence="24">
        <text>L-glutaminyl-[protein] + serotonin = 5-serotonyl-L-glutamyl-[protein] + NH4(+)</text>
        <dbReference type="Rhea" id="RHEA:66552"/>
        <dbReference type="Rhea" id="RHEA-COMP:10207"/>
        <dbReference type="Rhea" id="RHEA-COMP:17052"/>
        <dbReference type="ChEBI" id="CHEBI:28938"/>
        <dbReference type="ChEBI" id="CHEBI:30011"/>
        <dbReference type="ChEBI" id="CHEBI:167174"/>
        <dbReference type="ChEBI" id="CHEBI:350546"/>
    </reaction>
    <physiologicalReaction direction="left-to-right" evidence="24">
        <dbReference type="Rhea" id="RHEA:66553"/>
    </physiologicalReaction>
</comment>
<evidence type="ECO:0000256" key="23">
    <source>
        <dbReference type="ARBA" id="ARBA00024222"/>
    </source>
</evidence>
<keyword evidence="17" id="KW-0106">Calcium</keyword>
<evidence type="ECO:0000256" key="35">
    <source>
        <dbReference type="ARBA" id="ARBA00043138"/>
    </source>
</evidence>
<keyword evidence="13" id="KW-0645">Protease</keyword>
<keyword evidence="20" id="KW-0472">Membrane</keyword>
<feature type="active site" evidence="40">
    <location>
        <position position="362"/>
    </location>
</feature>
<evidence type="ECO:0000256" key="4">
    <source>
        <dbReference type="ARBA" id="ARBA00004236"/>
    </source>
</evidence>
<keyword evidence="9" id="KW-0158">Chromosome</keyword>
<evidence type="ECO:0000256" key="15">
    <source>
        <dbReference type="ARBA" id="ARBA00022723"/>
    </source>
</evidence>
<dbReference type="GO" id="GO:0003810">
    <property type="term" value="F:protein-glutamine gamma-glutamyltransferase activity"/>
    <property type="evidence" value="ECO:0007669"/>
    <property type="project" value="UniProtKB-EC"/>
</dbReference>
<dbReference type="Gene3D" id="2.60.40.10">
    <property type="entry name" value="Immunoglobulins"/>
    <property type="match status" value="3"/>
</dbReference>
<evidence type="ECO:0000256" key="7">
    <source>
        <dbReference type="ARBA" id="ARBA00004514"/>
    </source>
</evidence>
<dbReference type="GO" id="GO:0046872">
    <property type="term" value="F:metal ion binding"/>
    <property type="evidence" value="ECO:0007669"/>
    <property type="project" value="UniProtKB-KW"/>
</dbReference>
<evidence type="ECO:0000256" key="5">
    <source>
        <dbReference type="ARBA" id="ARBA00004286"/>
    </source>
</evidence>
<evidence type="ECO:0000256" key="37">
    <source>
        <dbReference type="ARBA" id="ARBA00047876"/>
    </source>
</evidence>
<dbReference type="InterPro" id="IPR001102">
    <property type="entry name" value="Transglutaminase_N"/>
</dbReference>
<evidence type="ECO:0000256" key="19">
    <source>
        <dbReference type="ARBA" id="ARBA00023134"/>
    </source>
</evidence>
<keyword evidence="14" id="KW-0808">Transferase</keyword>
<comment type="cofactor">
    <cofactor evidence="1">
        <name>Ca(2+)</name>
        <dbReference type="ChEBI" id="CHEBI:29108"/>
    </cofactor>
</comment>
<comment type="catalytic activity">
    <reaction evidence="38">
        <text>L-glutaminyl-[protein] + (R)-noradrenaline = 5-(R)-noradrenalinyl-L-glutamyl-[protein] + NH4(+)</text>
        <dbReference type="Rhea" id="RHEA:66560"/>
        <dbReference type="Rhea" id="RHEA-COMP:10207"/>
        <dbReference type="Rhea" id="RHEA-COMP:17054"/>
        <dbReference type="ChEBI" id="CHEBI:28938"/>
        <dbReference type="ChEBI" id="CHEBI:30011"/>
        <dbReference type="ChEBI" id="CHEBI:72587"/>
        <dbReference type="ChEBI" id="CHEBI:167178"/>
    </reaction>
    <physiologicalReaction direction="left-to-right" evidence="38">
        <dbReference type="Rhea" id="RHEA:66561"/>
    </physiologicalReaction>
</comment>
<dbReference type="FunFam" id="3.90.260.10:FF:000001">
    <property type="entry name" value="Protein-glutamine gamma-glutamyltransferase 2"/>
    <property type="match status" value="1"/>
</dbReference>
<dbReference type="OMA" id="LAPFWQD"/>
<protein>
    <recommendedName>
        <fullName evidence="27">Protein-glutamine gamma-glutamyltransferase 2</fullName>
        <ecNumber evidence="23">2.3.2.13</ecNumber>
        <ecNumber evidence="26">3.5.1.44</ecNumber>
    </recommendedName>
    <alternativeName>
        <fullName evidence="30">Isopeptidase TGM2</fullName>
    </alternativeName>
    <alternativeName>
        <fullName evidence="32">Protein-glutamine deamidase TGM2</fullName>
    </alternativeName>
    <alternativeName>
        <fullName evidence="31">Protein-glutamine dopaminyltransferase TGM2</fullName>
    </alternativeName>
    <alternativeName>
        <fullName evidence="34">Protein-glutamine histaminyltransferase TGM2</fullName>
    </alternativeName>
    <alternativeName>
        <fullName evidence="35">Protein-glutamine noradrenalinyltransferase TGM2</fullName>
    </alternativeName>
    <alternativeName>
        <fullName evidence="33">Protein-glutamine serotonyltransferase TGM2</fullName>
    </alternativeName>
    <alternativeName>
        <fullName evidence="29">Tissue transglutaminase</fullName>
    </alternativeName>
    <alternativeName>
        <fullName evidence="28">Transglutaminase-2</fullName>
    </alternativeName>
</protein>
<dbReference type="GO" id="GO:0050568">
    <property type="term" value="F:protein-glutamine glutaminase activity"/>
    <property type="evidence" value="ECO:0007669"/>
    <property type="project" value="UniProtKB-EC"/>
</dbReference>
<dbReference type="GeneTree" id="ENSGT01050000244866"/>
<evidence type="ECO:0000256" key="27">
    <source>
        <dbReference type="ARBA" id="ARBA00040561"/>
    </source>
</evidence>
<evidence type="ECO:0000256" key="11">
    <source>
        <dbReference type="ARBA" id="ARBA00022525"/>
    </source>
</evidence>
<dbReference type="GO" id="GO:0005525">
    <property type="term" value="F:GTP binding"/>
    <property type="evidence" value="ECO:0007669"/>
    <property type="project" value="UniProtKB-KW"/>
</dbReference>
<dbReference type="InterPro" id="IPR036238">
    <property type="entry name" value="Transglutaminase_C_sf"/>
</dbReference>
<dbReference type="GO" id="GO:0005829">
    <property type="term" value="C:cytosol"/>
    <property type="evidence" value="ECO:0007669"/>
    <property type="project" value="UniProtKB-SubCell"/>
</dbReference>
<dbReference type="InterPro" id="IPR023608">
    <property type="entry name" value="Transglutaminase_animal"/>
</dbReference>
<keyword evidence="19" id="KW-0342">GTP-binding</keyword>
<evidence type="ECO:0000256" key="3">
    <source>
        <dbReference type="ARBA" id="ARBA00004173"/>
    </source>
</evidence>
<evidence type="ECO:0000256" key="30">
    <source>
        <dbReference type="ARBA" id="ARBA00042099"/>
    </source>
</evidence>
<dbReference type="SMART" id="SM00460">
    <property type="entry name" value="TGc"/>
    <property type="match status" value="1"/>
</dbReference>
<evidence type="ECO:0000256" key="31">
    <source>
        <dbReference type="ARBA" id="ARBA00042105"/>
    </source>
</evidence>
<evidence type="ECO:0000256" key="28">
    <source>
        <dbReference type="ARBA" id="ARBA00041650"/>
    </source>
</evidence>
<evidence type="ECO:0000256" key="17">
    <source>
        <dbReference type="ARBA" id="ARBA00022837"/>
    </source>
</evidence>
<keyword evidence="18" id="KW-0496">Mitochondrion</keyword>
<accession>H3CER0</accession>
<dbReference type="EC" id="2.3.2.13" evidence="23"/>
<evidence type="ECO:0000256" key="12">
    <source>
        <dbReference type="ARBA" id="ARBA00022530"/>
    </source>
</evidence>
<evidence type="ECO:0000313" key="44">
    <source>
        <dbReference type="Proteomes" id="UP000007303"/>
    </source>
</evidence>
<dbReference type="AlphaFoldDB" id="H3CER0"/>
<dbReference type="Ensembl" id="ENSTNIT00000006885.1">
    <property type="protein sequence ID" value="ENSTNIP00000006734.1"/>
    <property type="gene ID" value="ENSTNIG00000004117.1"/>
</dbReference>
<dbReference type="GO" id="GO:0005694">
    <property type="term" value="C:chromosome"/>
    <property type="evidence" value="ECO:0007669"/>
    <property type="project" value="UniProtKB-SubCell"/>
</dbReference>
<evidence type="ECO:0000256" key="13">
    <source>
        <dbReference type="ARBA" id="ARBA00022670"/>
    </source>
</evidence>
<dbReference type="Pfam" id="PF01841">
    <property type="entry name" value="Transglut_core"/>
    <property type="match status" value="1"/>
</dbReference>
<dbReference type="SUPFAM" id="SSF54001">
    <property type="entry name" value="Cysteine proteinases"/>
    <property type="match status" value="1"/>
</dbReference>
<feature type="active site" evidence="40">
    <location>
        <position position="337"/>
    </location>
</feature>
<evidence type="ECO:0000256" key="34">
    <source>
        <dbReference type="ARBA" id="ARBA00043104"/>
    </source>
</evidence>
<dbReference type="GO" id="GO:0006508">
    <property type="term" value="P:proteolysis"/>
    <property type="evidence" value="ECO:0007669"/>
    <property type="project" value="UniProtKB-KW"/>
</dbReference>
<keyword evidence="21" id="KW-0539">Nucleus</keyword>
<evidence type="ECO:0000256" key="41">
    <source>
        <dbReference type="SAM" id="MobiDB-lite"/>
    </source>
</evidence>
<reference evidence="43" key="2">
    <citation type="submission" date="2025-08" db="UniProtKB">
        <authorList>
            <consortium name="Ensembl"/>
        </authorList>
    </citation>
    <scope>IDENTIFICATION</scope>
</reference>
<evidence type="ECO:0000256" key="24">
    <source>
        <dbReference type="ARBA" id="ARBA00036377"/>
    </source>
</evidence>
<evidence type="ECO:0000256" key="33">
    <source>
        <dbReference type="ARBA" id="ARBA00042912"/>
    </source>
</evidence>
<dbReference type="STRING" id="99883.ENSTNIP00000006734"/>
<comment type="catalytic activity">
    <reaction evidence="25">
        <text>L-glutaminyl-[protein] + L-lysyl-[protein] = [protein]-L-lysyl-N(6)-5-L-glutamyl-[protein] + NH4(+)</text>
        <dbReference type="Rhea" id="RHEA:54816"/>
        <dbReference type="Rhea" id="RHEA-COMP:9752"/>
        <dbReference type="Rhea" id="RHEA-COMP:10207"/>
        <dbReference type="Rhea" id="RHEA-COMP:14005"/>
        <dbReference type="ChEBI" id="CHEBI:28938"/>
        <dbReference type="ChEBI" id="CHEBI:29969"/>
        <dbReference type="ChEBI" id="CHEBI:30011"/>
        <dbReference type="ChEBI" id="CHEBI:138370"/>
        <dbReference type="EC" id="2.3.2.13"/>
    </reaction>
    <physiologicalReaction direction="left-to-right" evidence="25">
        <dbReference type="Rhea" id="RHEA:54817"/>
    </physiologicalReaction>
</comment>
<name>H3CER0_TETNG</name>
<dbReference type="SUPFAM" id="SSF81296">
    <property type="entry name" value="E set domains"/>
    <property type="match status" value="1"/>
</dbReference>
<evidence type="ECO:0000259" key="42">
    <source>
        <dbReference type="SMART" id="SM00460"/>
    </source>
</evidence>
<dbReference type="InParanoid" id="H3CER0"/>
<keyword evidence="12" id="KW-0272">Extracellular matrix</keyword>
<dbReference type="HOGENOM" id="CLU_013435_1_0_1"/>
<evidence type="ECO:0000256" key="36">
    <source>
        <dbReference type="ARBA" id="ARBA00047868"/>
    </source>
</evidence>
<keyword evidence="16" id="KW-0547">Nucleotide-binding</keyword>
<comment type="subcellular location">
    <subcellularLocation>
        <location evidence="4">Cell membrane</location>
    </subcellularLocation>
    <subcellularLocation>
        <location evidence="5">Chromosome</location>
    </subcellularLocation>
    <subcellularLocation>
        <location evidence="7">Cytoplasm</location>
        <location evidence="7">Cytosol</location>
    </subcellularLocation>
    <subcellularLocation>
        <location evidence="3">Mitochondrion</location>
    </subcellularLocation>
    <subcellularLocation>
        <location evidence="2">Nucleus</location>
    </subcellularLocation>
    <subcellularLocation>
        <location evidence="6">Secreted</location>
        <location evidence="6">Extracellular space</location>
        <location evidence="6">Extracellular matrix</location>
    </subcellularLocation>
</comment>
<evidence type="ECO:0000256" key="1">
    <source>
        <dbReference type="ARBA" id="ARBA00001913"/>
    </source>
</evidence>
<evidence type="ECO:0000256" key="10">
    <source>
        <dbReference type="ARBA" id="ARBA00022475"/>
    </source>
</evidence>
<reference evidence="44" key="1">
    <citation type="journal article" date="2004" name="Nature">
        <title>Genome duplication in the teleost fish Tetraodon nigroviridis reveals the early vertebrate proto-karyotype.</title>
        <authorList>
            <person name="Jaillon O."/>
            <person name="Aury J.-M."/>
            <person name="Brunet F."/>
            <person name="Petit J.-L."/>
            <person name="Stange-Thomann N."/>
            <person name="Mauceli E."/>
            <person name="Bouneau L."/>
            <person name="Fischer C."/>
            <person name="Ozouf-Costaz C."/>
            <person name="Bernot A."/>
            <person name="Nicaud S."/>
            <person name="Jaffe D."/>
            <person name="Fisher S."/>
            <person name="Lutfalla G."/>
            <person name="Dossat C."/>
            <person name="Segurens B."/>
            <person name="Dasilva C."/>
            <person name="Salanoubat M."/>
            <person name="Levy M."/>
            <person name="Boudet N."/>
            <person name="Castellano S."/>
            <person name="Anthouard V."/>
            <person name="Jubin C."/>
            <person name="Castelli V."/>
            <person name="Katinka M."/>
            <person name="Vacherie B."/>
            <person name="Biemont C."/>
            <person name="Skalli Z."/>
            <person name="Cattolico L."/>
            <person name="Poulain J."/>
            <person name="De Berardinis V."/>
            <person name="Cruaud C."/>
            <person name="Duprat S."/>
            <person name="Brottier P."/>
            <person name="Coutanceau J.-P."/>
            <person name="Gouzy J."/>
            <person name="Parra G."/>
            <person name="Lardier G."/>
            <person name="Chapple C."/>
            <person name="McKernan K.J."/>
            <person name="McEwan P."/>
            <person name="Bosak S."/>
            <person name="Kellis M."/>
            <person name="Volff J.-N."/>
            <person name="Guigo R."/>
            <person name="Zody M.C."/>
            <person name="Mesirov J."/>
            <person name="Lindblad-Toh K."/>
            <person name="Birren B."/>
            <person name="Nusbaum C."/>
            <person name="Kahn D."/>
            <person name="Robinson-Rechavi M."/>
            <person name="Laudet V."/>
            <person name="Schachter V."/>
            <person name="Quetier F."/>
            <person name="Saurin W."/>
            <person name="Scarpelli C."/>
            <person name="Wincker P."/>
            <person name="Lander E.S."/>
            <person name="Weissenbach J."/>
            <person name="Roest Crollius H."/>
        </authorList>
    </citation>
    <scope>NUCLEOTIDE SEQUENCE [LARGE SCALE GENOMIC DNA]</scope>
</reference>
<dbReference type="InterPro" id="IPR036985">
    <property type="entry name" value="Transglutaminase-like_sf"/>
</dbReference>
<evidence type="ECO:0000256" key="8">
    <source>
        <dbReference type="ARBA" id="ARBA00005968"/>
    </source>
</evidence>
<evidence type="ECO:0000256" key="9">
    <source>
        <dbReference type="ARBA" id="ARBA00022454"/>
    </source>
</evidence>
<keyword evidence="10" id="KW-1003">Cell membrane</keyword>
<feature type="active site" evidence="40">
    <location>
        <position position="279"/>
    </location>
</feature>
<dbReference type="InterPro" id="IPR014756">
    <property type="entry name" value="Ig_E-set"/>
</dbReference>
<comment type="similarity">
    <text evidence="8">Belongs to the transglutaminase superfamily. Transglutaminase family.</text>
</comment>
<dbReference type="EC" id="3.5.1.44" evidence="26"/>
<reference evidence="43" key="3">
    <citation type="submission" date="2025-09" db="UniProtKB">
        <authorList>
            <consortium name="Ensembl"/>
        </authorList>
    </citation>
    <scope>IDENTIFICATION</scope>
</reference>
<dbReference type="InterPro" id="IPR038765">
    <property type="entry name" value="Papain-like_cys_pep_sf"/>
</dbReference>
<evidence type="ECO:0000256" key="29">
    <source>
        <dbReference type="ARBA" id="ARBA00041677"/>
    </source>
</evidence>
<dbReference type="GO" id="GO:0005739">
    <property type="term" value="C:mitochondrion"/>
    <property type="evidence" value="ECO:0007669"/>
    <property type="project" value="UniProtKB-SubCell"/>
</dbReference>
<dbReference type="Proteomes" id="UP000007303">
    <property type="component" value="Unassembled WGS sequence"/>
</dbReference>
<dbReference type="GO" id="GO:0007399">
    <property type="term" value="P:nervous system development"/>
    <property type="evidence" value="ECO:0007669"/>
    <property type="project" value="UniProtKB-ARBA"/>
</dbReference>
<dbReference type="Pfam" id="PF00868">
    <property type="entry name" value="Transglut_N"/>
    <property type="match status" value="1"/>
</dbReference>
<evidence type="ECO:0000256" key="26">
    <source>
        <dbReference type="ARBA" id="ARBA00039019"/>
    </source>
</evidence>
<dbReference type="InterPro" id="IPR050779">
    <property type="entry name" value="Transglutaminase"/>
</dbReference>
<dbReference type="InterPro" id="IPR002931">
    <property type="entry name" value="Transglutaminase-like"/>
</dbReference>